<sequence length="181" mass="19533">MPLPPNPAELLGRGAEALEQLTSLLPRTVALLERAERAAERAEGLLDRSDAVVTGAELAVQRTQAVVERAEGVSVRAEELLGSYTESLTRLQPVMARLADSTDPHEVQAVVEALDLLPRLVGDLRRDVLPVMSTLGDVAPDLHDVLRVVTEINEMLGSIPGLKGIKKRVDAEHAAQRDTTD</sequence>
<gene>
    <name evidence="1" type="ORF">DT076_03590</name>
</gene>
<evidence type="ECO:0000313" key="2">
    <source>
        <dbReference type="Proteomes" id="UP000252770"/>
    </source>
</evidence>
<keyword evidence="2" id="KW-1185">Reference proteome</keyword>
<organism evidence="1 2">
    <name type="scientific">Desertihabitans brevis</name>
    <dbReference type="NCBI Taxonomy" id="2268447"/>
    <lineage>
        <taxon>Bacteria</taxon>
        <taxon>Bacillati</taxon>
        <taxon>Actinomycetota</taxon>
        <taxon>Actinomycetes</taxon>
        <taxon>Propionibacteriales</taxon>
        <taxon>Propionibacteriaceae</taxon>
        <taxon>Desertihabitans</taxon>
    </lineage>
</organism>
<accession>A0A367YXE6</accession>
<evidence type="ECO:0000313" key="1">
    <source>
        <dbReference type="EMBL" id="RCK70534.1"/>
    </source>
</evidence>
<comment type="caution">
    <text evidence="1">The sequence shown here is derived from an EMBL/GenBank/DDBJ whole genome shotgun (WGS) entry which is preliminary data.</text>
</comment>
<name>A0A367YXE6_9ACTN</name>
<dbReference type="EMBL" id="QOUI01000002">
    <property type="protein sequence ID" value="RCK70534.1"/>
    <property type="molecule type" value="Genomic_DNA"/>
</dbReference>
<dbReference type="AlphaFoldDB" id="A0A367YXE6"/>
<reference evidence="1 2" key="1">
    <citation type="submission" date="2018-07" db="EMBL/GenBank/DDBJ databases">
        <title>Desertimonas flava gen. nov. sp. nov.</title>
        <authorList>
            <person name="Liu S."/>
        </authorList>
    </citation>
    <scope>NUCLEOTIDE SEQUENCE [LARGE SCALE GENOMIC DNA]</scope>
    <source>
        <strain evidence="1 2">16Sb5-5</strain>
    </source>
</reference>
<evidence type="ECO:0008006" key="3">
    <source>
        <dbReference type="Google" id="ProtNLM"/>
    </source>
</evidence>
<dbReference type="Proteomes" id="UP000252770">
    <property type="component" value="Unassembled WGS sequence"/>
</dbReference>
<proteinExistence type="predicted"/>
<protein>
    <recommendedName>
        <fullName evidence="3">Ribulose 1,5-bisphosphate carboxylase large subunit</fullName>
    </recommendedName>
</protein>